<feature type="compositionally biased region" description="Low complexity" evidence="4">
    <location>
        <begin position="17"/>
        <end position="31"/>
    </location>
</feature>
<evidence type="ECO:0000259" key="5">
    <source>
        <dbReference type="Pfam" id="PF23215"/>
    </source>
</evidence>
<dbReference type="PRINTS" id="PR00320">
    <property type="entry name" value="GPROTEINBRPT"/>
</dbReference>
<evidence type="ECO:0000256" key="1">
    <source>
        <dbReference type="ARBA" id="ARBA00022574"/>
    </source>
</evidence>
<evidence type="ECO:0000313" key="7">
    <source>
        <dbReference type="Proteomes" id="UP000179807"/>
    </source>
</evidence>
<dbReference type="PROSITE" id="PS50294">
    <property type="entry name" value="WD_REPEATS_REGION"/>
    <property type="match status" value="4"/>
</dbReference>
<dbReference type="Gene3D" id="2.130.10.10">
    <property type="entry name" value="YVTN repeat-like/Quinoprotein amine dehydrogenase"/>
    <property type="match status" value="2"/>
</dbReference>
<dbReference type="RefSeq" id="XP_068346918.1">
    <property type="nucleotide sequence ID" value="XM_068496118.1"/>
</dbReference>
<dbReference type="PANTHER" id="PTHR44129">
    <property type="entry name" value="WD REPEAT-CONTAINING PROTEIN POP1"/>
    <property type="match status" value="1"/>
</dbReference>
<dbReference type="InterPro" id="IPR001680">
    <property type="entry name" value="WD40_rpt"/>
</dbReference>
<sequence length="422" mass="47092">MSQNRSPAESQEEKCPTNRSQSQTSSPNQPSLHTDDTSHLCNDGEFLEDLYRQMKRTYSETDHLIASTEIPNPPHWVAKPSISPNSIYNTKSWTVNSENDFFNKSTVSQRYSMRADAILCALAFNHDGSNFAYAVSNNVFLMRSEDGSLIKAWDNPSSIEKSSLQTRVIQFSNNSHYLALGISNDKILLLTTDTDDSPVVLKGHKGQVSSLLFSHDDNYLISGGYDGYLCFWDLTQMSLLKVIKHRSDPMNEISGKSSVDGKIVSLAESNDRKFYAVGFMDGIVGIYESSFTKDIMKFIAHDKYLFGLAISNINNVLATASADGTVRLWDINAVAVCQRSMKQHKSIVMTACFSPIDANVLFTGSKDETVVAWDCKKGLPLFSVEFHENTVFQVAHHPTRRAFLSCSGDGMIGMWDYSLPEE</sequence>
<dbReference type="EMBL" id="MLAK01001371">
    <property type="protein sequence ID" value="OHS93781.1"/>
    <property type="molecule type" value="Genomic_DNA"/>
</dbReference>
<dbReference type="Proteomes" id="UP000179807">
    <property type="component" value="Unassembled WGS sequence"/>
</dbReference>
<feature type="domain" description="Leucine-rich repeat and WD repeat-containing protein 1 WD" evidence="5">
    <location>
        <begin position="314"/>
        <end position="388"/>
    </location>
</feature>
<dbReference type="InterPro" id="IPR015943">
    <property type="entry name" value="WD40/YVTN_repeat-like_dom_sf"/>
</dbReference>
<dbReference type="Pfam" id="PF00400">
    <property type="entry name" value="WD40"/>
    <property type="match status" value="1"/>
</dbReference>
<dbReference type="SMART" id="SM00320">
    <property type="entry name" value="WD40"/>
    <property type="match status" value="6"/>
</dbReference>
<evidence type="ECO:0000256" key="2">
    <source>
        <dbReference type="ARBA" id="ARBA00022737"/>
    </source>
</evidence>
<gene>
    <name evidence="6" type="ORF">TRFO_11589</name>
</gene>
<evidence type="ECO:0000256" key="4">
    <source>
        <dbReference type="SAM" id="MobiDB-lite"/>
    </source>
</evidence>
<accession>A0A1J4J8Q2</accession>
<comment type="caution">
    <text evidence="6">The sequence shown here is derived from an EMBL/GenBank/DDBJ whole genome shotgun (WGS) entry which is preliminary data.</text>
</comment>
<evidence type="ECO:0000313" key="6">
    <source>
        <dbReference type="EMBL" id="OHS93781.1"/>
    </source>
</evidence>
<dbReference type="InterPro" id="IPR050349">
    <property type="entry name" value="WD_LIS1/nudF_dynein_reg"/>
</dbReference>
<dbReference type="InterPro" id="IPR019775">
    <property type="entry name" value="WD40_repeat_CS"/>
</dbReference>
<protein>
    <submittedName>
        <fullName evidence="6">Transcriptional repressor tup12-related protein</fullName>
    </submittedName>
</protein>
<feature type="region of interest" description="Disordered" evidence="4">
    <location>
        <begin position="1"/>
        <end position="39"/>
    </location>
</feature>
<dbReference type="PROSITE" id="PS00678">
    <property type="entry name" value="WD_REPEATS_1"/>
    <property type="match status" value="2"/>
</dbReference>
<dbReference type="OrthoDB" id="273771at2759"/>
<dbReference type="AlphaFoldDB" id="A0A1J4J8Q2"/>
<evidence type="ECO:0000256" key="3">
    <source>
        <dbReference type="PROSITE-ProRule" id="PRU00221"/>
    </source>
</evidence>
<feature type="repeat" description="WD" evidence="3">
    <location>
        <begin position="384"/>
        <end position="422"/>
    </location>
</feature>
<feature type="repeat" description="WD" evidence="3">
    <location>
        <begin position="201"/>
        <end position="242"/>
    </location>
</feature>
<dbReference type="InterPro" id="IPR056160">
    <property type="entry name" value="WD_LRWD1"/>
</dbReference>
<dbReference type="PROSITE" id="PS50082">
    <property type="entry name" value="WD_REPEATS_2"/>
    <property type="match status" value="4"/>
</dbReference>
<dbReference type="SUPFAM" id="SSF50978">
    <property type="entry name" value="WD40 repeat-like"/>
    <property type="match status" value="1"/>
</dbReference>
<keyword evidence="7" id="KW-1185">Reference proteome</keyword>
<organism evidence="6 7">
    <name type="scientific">Tritrichomonas foetus</name>
    <dbReference type="NCBI Taxonomy" id="1144522"/>
    <lineage>
        <taxon>Eukaryota</taxon>
        <taxon>Metamonada</taxon>
        <taxon>Parabasalia</taxon>
        <taxon>Tritrichomonadida</taxon>
        <taxon>Tritrichomonadidae</taxon>
        <taxon>Tritrichomonas</taxon>
    </lineage>
</organism>
<reference evidence="6" key="1">
    <citation type="submission" date="2016-10" db="EMBL/GenBank/DDBJ databases">
        <authorList>
            <person name="Benchimol M."/>
            <person name="Almeida L.G."/>
            <person name="Vasconcelos A.T."/>
            <person name="Perreira-Neves A."/>
            <person name="Rosa I.A."/>
            <person name="Tasca T."/>
            <person name="Bogo M.R."/>
            <person name="de Souza W."/>
        </authorList>
    </citation>
    <scope>NUCLEOTIDE SEQUENCE [LARGE SCALE GENOMIC DNA]</scope>
    <source>
        <strain evidence="6">K</strain>
    </source>
</reference>
<feature type="repeat" description="WD" evidence="3">
    <location>
        <begin position="341"/>
        <end position="374"/>
    </location>
</feature>
<name>A0A1J4J8Q2_9EUKA</name>
<dbReference type="CDD" id="cd00200">
    <property type="entry name" value="WD40"/>
    <property type="match status" value="1"/>
</dbReference>
<feature type="repeat" description="WD" evidence="3">
    <location>
        <begin position="298"/>
        <end position="332"/>
    </location>
</feature>
<dbReference type="Pfam" id="PF23215">
    <property type="entry name" value="WD_LRWD1"/>
    <property type="match status" value="1"/>
</dbReference>
<dbReference type="InterPro" id="IPR020472">
    <property type="entry name" value="WD40_PAC1"/>
</dbReference>
<dbReference type="VEuPathDB" id="TrichDB:TRFO_11589"/>
<proteinExistence type="predicted"/>
<dbReference type="GeneID" id="94830822"/>
<dbReference type="InterPro" id="IPR036322">
    <property type="entry name" value="WD40_repeat_dom_sf"/>
</dbReference>
<keyword evidence="2" id="KW-0677">Repeat</keyword>
<keyword evidence="1 3" id="KW-0853">WD repeat</keyword>